<feature type="compositionally biased region" description="Basic and acidic residues" evidence="8">
    <location>
        <begin position="710"/>
        <end position="725"/>
    </location>
</feature>
<dbReference type="STRING" id="62324.A0A182R7K0"/>
<dbReference type="CDD" id="cd12091">
    <property type="entry name" value="FANCM_ID"/>
    <property type="match status" value="1"/>
</dbReference>
<dbReference type="GeneID" id="125767788"/>
<dbReference type="EnsemblMetazoa" id="AFUN002150-RA">
    <property type="protein sequence ID" value="AFUN002150-PA"/>
    <property type="gene ID" value="AFUN002150"/>
</dbReference>
<feature type="region of interest" description="Disordered" evidence="8">
    <location>
        <begin position="1119"/>
        <end position="1138"/>
    </location>
</feature>
<feature type="compositionally biased region" description="Basic and acidic residues" evidence="8">
    <location>
        <begin position="971"/>
        <end position="982"/>
    </location>
</feature>
<proteinExistence type="inferred from homology"/>
<dbReference type="InterPro" id="IPR011545">
    <property type="entry name" value="DEAD/DEAH_box_helicase_dom"/>
</dbReference>
<dbReference type="CTD" id="57697"/>
<dbReference type="GO" id="GO:0016787">
    <property type="term" value="F:hydrolase activity"/>
    <property type="evidence" value="ECO:0007669"/>
    <property type="project" value="UniProtKB-KW"/>
</dbReference>
<comment type="subcellular location">
    <subcellularLocation>
        <location evidence="1">Nucleus</location>
    </subcellularLocation>
</comment>
<evidence type="ECO:0000256" key="6">
    <source>
        <dbReference type="ARBA" id="ARBA00022840"/>
    </source>
</evidence>
<dbReference type="GO" id="GO:0005524">
    <property type="term" value="F:ATP binding"/>
    <property type="evidence" value="ECO:0007669"/>
    <property type="project" value="UniProtKB-KW"/>
</dbReference>
<keyword evidence="5" id="KW-0347">Helicase</keyword>
<dbReference type="GO" id="GO:0000400">
    <property type="term" value="F:four-way junction DNA binding"/>
    <property type="evidence" value="ECO:0007669"/>
    <property type="project" value="TreeGrafter"/>
</dbReference>
<dbReference type="VEuPathDB" id="VectorBase:AFUN002150"/>
<feature type="region of interest" description="Disordered" evidence="8">
    <location>
        <begin position="710"/>
        <end position="729"/>
    </location>
</feature>
<dbReference type="KEGG" id="afun:125767788"/>
<protein>
    <recommendedName>
        <fullName evidence="12">Fanconi anemia group M protein</fullName>
    </recommendedName>
</protein>
<reference evidence="11" key="1">
    <citation type="submission" date="2020-05" db="UniProtKB">
        <authorList>
            <consortium name="EnsemblMetazoa"/>
        </authorList>
    </citation>
    <scope>IDENTIFICATION</scope>
    <source>
        <strain evidence="11">FUMOZ</strain>
    </source>
</reference>
<dbReference type="GO" id="GO:0043138">
    <property type="term" value="F:3'-5' DNA helicase activity"/>
    <property type="evidence" value="ECO:0007669"/>
    <property type="project" value="InterPro"/>
</dbReference>
<evidence type="ECO:0000256" key="2">
    <source>
        <dbReference type="ARBA" id="ARBA00009889"/>
    </source>
</evidence>
<evidence type="ECO:0000256" key="4">
    <source>
        <dbReference type="ARBA" id="ARBA00022801"/>
    </source>
</evidence>
<dbReference type="RefSeq" id="XP_049290645.1">
    <property type="nucleotide sequence ID" value="XM_049434688.1"/>
</dbReference>
<dbReference type="InterPro" id="IPR027417">
    <property type="entry name" value="P-loop_NTPase"/>
</dbReference>
<dbReference type="GO" id="GO:0005634">
    <property type="term" value="C:nucleus"/>
    <property type="evidence" value="ECO:0007669"/>
    <property type="project" value="UniProtKB-SubCell"/>
</dbReference>
<dbReference type="PANTHER" id="PTHR14025:SF20">
    <property type="entry name" value="FANCONI ANEMIA GROUP M PROTEIN"/>
    <property type="match status" value="1"/>
</dbReference>
<evidence type="ECO:0000256" key="8">
    <source>
        <dbReference type="SAM" id="MobiDB-lite"/>
    </source>
</evidence>
<dbReference type="Gene3D" id="1.20.1320.20">
    <property type="entry name" value="hef helicase domain"/>
    <property type="match status" value="1"/>
</dbReference>
<evidence type="ECO:0000313" key="11">
    <source>
        <dbReference type="EnsemblMetazoa" id="AFUN002150-PA"/>
    </source>
</evidence>
<keyword evidence="3" id="KW-0547">Nucleotide-binding</keyword>
<feature type="region of interest" description="Disordered" evidence="8">
    <location>
        <begin position="1347"/>
        <end position="1384"/>
    </location>
</feature>
<sequence length="1384" mass="157230">MARNTSNDSLDDIENRSDVLNQTSYSLQDNSALRNDMFELNDMELLDTSVTDLLDDPYRMKLRRNGNCDGFDQSLGDSWIYPANYPMRRYQFTITEAALFKNTLVVLPTGLGKTFIAAVVMYNIYRWYPTGKVIFMAPTRPLVSQQIEACYRIMGIPRSDTAEVTGKQPRHKRSSLWQMKRVFYATPQVVLADLEAAEQMFPVQQVRLIVIDEAHKAKGRYAYTDVIRRIAERNPYFRVLALSATPGRTLEDVAEVIRNLLISHVEVRWENSIDVLPYVFRKDVRTIVIPLGQTIARVRKDLLRLVNPYLQRLLESNVFMQYPGTITPGMLIMRQKQFRENALHQRHPNHSTILADFGVCISMYHALDLLVKHGIRTFLNFFDDGAGANVQEKYFVAKDRQIKTFLEQLREQFHHRQQQQQQQISNDSTIITGNDDIDFGHPKYRILEQQLMTFFKQFPDSKAIVFCEFRDSVSMIKRMLGNNQPLIRPNCIVGQGGANGVRVAQQEQIDVMRHFRSGTYNTLIATCVAEEGIDVGEVDLIVCFDIAKNPMRFVQRIGRTGRQRVGRVLMLVTEGEEHDTLKQVLASKDKTNQQLARSKDILGILYPHSPRLVPAGLQPECVTMYMNIPDEQATVRDAGADSSDGDVHTTTKDSGRKRKYTRRKNEANDAVEPSPKRNKTTTKTRDVRDFFPLQRTDVLDANERDIFAVESPKQRDKNSSNDRLDIGNTSIPIDKTIRQGRTDAQVAIDALIQPLVRHYKQLCRQKFLYGQKLLHAARHDKIVEQEPPINVPVLDDPLDLPELVPHETGGGVDVQSQAADESLATDRSISNLFDSSFCALETTFTGTCLWEGTSKPAKEPINGSDKKTRLSTLKKLKKQCTSSPKDLCNSPLLLAFNRSVQKSKTPKQAILACSSPSITNRTAAPSQPIKESRGNVSQGMVFEYFHLKSLEDIFEDDSADELVPERVTAVSERKQTDEKTAPKEPSISRNLFGELKSERTTNIPEELVTEEERTNLEIISDNRNKTETMLENGRKKSWKNFDLGTAELVFEDESINECRPYSTTQSKVCSPKKLSTLRLQNRKTEGGDINRDEMYCLPGKSPYFEASYAKRSPVRSVENAKQPCEISDPVDNNSQTERVDMDESIIGQQIRRVTAHRINSSTESLMEERNDGESQSIFHRPKSPVSVEEKEDDIFHSAVEIRSSNASNRRNKQRKPKRAGREFLQTQAAVSDDDDGYGDNVDDEDDDMNALSGFITASDDEPCTVDMRAVYLQSVRSPLVRRGAFKMPSNGLCNAAHRSILNNTDIHFTEEDEVDMAEEDLQMSFINDNTMVSSDSELSELEMAERLIKRRRRSNKQTNGSVKQSSAANKKRRRRIVSLSSDSD</sequence>
<dbReference type="PROSITE" id="PS51192">
    <property type="entry name" value="HELICASE_ATP_BIND_1"/>
    <property type="match status" value="1"/>
</dbReference>
<dbReference type="InterPro" id="IPR001650">
    <property type="entry name" value="Helicase_C-like"/>
</dbReference>
<feature type="region of interest" description="Disordered" evidence="8">
    <location>
        <begin position="636"/>
        <end position="688"/>
    </location>
</feature>
<keyword evidence="4" id="KW-0378">Hydrolase</keyword>
<feature type="compositionally biased region" description="Basic residues" evidence="8">
    <location>
        <begin position="1209"/>
        <end position="1218"/>
    </location>
</feature>
<keyword evidence="7" id="KW-0539">Nucleus</keyword>
<dbReference type="SMART" id="SM00490">
    <property type="entry name" value="HELICc"/>
    <property type="match status" value="1"/>
</dbReference>
<dbReference type="PROSITE" id="PS51194">
    <property type="entry name" value="HELICASE_CTER"/>
    <property type="match status" value="1"/>
</dbReference>
<dbReference type="FunFam" id="3.40.50.300:FF:000861">
    <property type="entry name" value="Fanconi anemia, complementation group M"/>
    <property type="match status" value="1"/>
</dbReference>
<comment type="similarity">
    <text evidence="2">Belongs to the DEAD box helicase family. DEAH subfamily. FANCM sub-subfamily.</text>
</comment>
<name>A0A182R7K0_ANOFN</name>
<dbReference type="InterPro" id="IPR044749">
    <property type="entry name" value="FANCM_DEXDc"/>
</dbReference>
<feature type="region of interest" description="Disordered" evidence="8">
    <location>
        <begin position="968"/>
        <end position="995"/>
    </location>
</feature>
<feature type="domain" description="Helicase C-terminal" evidence="10">
    <location>
        <begin position="446"/>
        <end position="603"/>
    </location>
</feature>
<dbReference type="CDD" id="cd18033">
    <property type="entry name" value="DEXDc_FANCM"/>
    <property type="match status" value="1"/>
</dbReference>
<evidence type="ECO:0000259" key="10">
    <source>
        <dbReference type="PROSITE" id="PS51194"/>
    </source>
</evidence>
<evidence type="ECO:0008006" key="12">
    <source>
        <dbReference type="Google" id="ProtNLM"/>
    </source>
</evidence>
<dbReference type="InterPro" id="IPR014001">
    <property type="entry name" value="Helicase_ATP-bd"/>
</dbReference>
<dbReference type="GO" id="GO:0036297">
    <property type="term" value="P:interstrand cross-link repair"/>
    <property type="evidence" value="ECO:0007669"/>
    <property type="project" value="TreeGrafter"/>
</dbReference>
<evidence type="ECO:0000259" key="9">
    <source>
        <dbReference type="PROSITE" id="PS51192"/>
    </source>
</evidence>
<evidence type="ECO:0000256" key="1">
    <source>
        <dbReference type="ARBA" id="ARBA00004123"/>
    </source>
</evidence>
<dbReference type="VEuPathDB" id="VectorBase:AFUN2_005287"/>
<dbReference type="GO" id="GO:0045003">
    <property type="term" value="P:double-strand break repair via synthesis-dependent strand annealing"/>
    <property type="evidence" value="ECO:0007669"/>
    <property type="project" value="TreeGrafter"/>
</dbReference>
<dbReference type="Pfam" id="PF00270">
    <property type="entry name" value="DEAD"/>
    <property type="match status" value="1"/>
</dbReference>
<dbReference type="Gene3D" id="3.40.50.300">
    <property type="entry name" value="P-loop containing nucleotide triphosphate hydrolases"/>
    <property type="match status" value="2"/>
</dbReference>
<dbReference type="SUPFAM" id="SSF52540">
    <property type="entry name" value="P-loop containing nucleoside triphosphate hydrolases"/>
    <property type="match status" value="1"/>
</dbReference>
<dbReference type="GO" id="GO:0009378">
    <property type="term" value="F:four-way junction helicase activity"/>
    <property type="evidence" value="ECO:0007669"/>
    <property type="project" value="TreeGrafter"/>
</dbReference>
<dbReference type="PANTHER" id="PTHR14025">
    <property type="entry name" value="FANCONI ANEMIA GROUP M FANCM FAMILY MEMBER"/>
    <property type="match status" value="1"/>
</dbReference>
<feature type="compositionally biased region" description="Polar residues" evidence="8">
    <location>
        <begin position="1356"/>
        <end position="1368"/>
    </location>
</feature>
<keyword evidence="6" id="KW-0067">ATP-binding</keyword>
<evidence type="ECO:0000256" key="7">
    <source>
        <dbReference type="ARBA" id="ARBA00023242"/>
    </source>
</evidence>
<feature type="region of interest" description="Disordered" evidence="8">
    <location>
        <begin position="1156"/>
        <end position="1239"/>
    </location>
</feature>
<feature type="domain" description="Helicase ATP-binding" evidence="9">
    <location>
        <begin position="94"/>
        <end position="264"/>
    </location>
</feature>
<accession>A0A182R7K0</accession>
<organism evidence="11">
    <name type="scientific">Anopheles funestus</name>
    <name type="common">African malaria mosquito</name>
    <dbReference type="NCBI Taxonomy" id="62324"/>
    <lineage>
        <taxon>Eukaryota</taxon>
        <taxon>Metazoa</taxon>
        <taxon>Ecdysozoa</taxon>
        <taxon>Arthropoda</taxon>
        <taxon>Hexapoda</taxon>
        <taxon>Insecta</taxon>
        <taxon>Pterygota</taxon>
        <taxon>Neoptera</taxon>
        <taxon>Endopterygota</taxon>
        <taxon>Diptera</taxon>
        <taxon>Nematocera</taxon>
        <taxon>Culicoidea</taxon>
        <taxon>Culicidae</taxon>
        <taxon>Anophelinae</taxon>
        <taxon>Anopheles</taxon>
    </lineage>
</organism>
<evidence type="ECO:0000256" key="3">
    <source>
        <dbReference type="ARBA" id="ARBA00022741"/>
    </source>
</evidence>
<dbReference type="Pfam" id="PF00271">
    <property type="entry name" value="Helicase_C"/>
    <property type="match status" value="1"/>
</dbReference>
<dbReference type="SMART" id="SM00487">
    <property type="entry name" value="DEXDc"/>
    <property type="match status" value="1"/>
</dbReference>
<evidence type="ECO:0000256" key="5">
    <source>
        <dbReference type="ARBA" id="ARBA00022806"/>
    </source>
</evidence>
<feature type="compositionally biased region" description="Basic and acidic residues" evidence="8">
    <location>
        <begin position="645"/>
        <end position="654"/>
    </location>
</feature>
<dbReference type="OrthoDB" id="6513042at2759"/>
<dbReference type="InterPro" id="IPR039686">
    <property type="entry name" value="FANCM/Mph1-like_ID"/>
</dbReference>